<proteinExistence type="predicted"/>
<evidence type="ECO:0000256" key="2">
    <source>
        <dbReference type="SAM" id="MobiDB-lite"/>
    </source>
</evidence>
<evidence type="ECO:0000313" key="3">
    <source>
        <dbReference type="Proteomes" id="UP000694925"/>
    </source>
</evidence>
<keyword evidence="1" id="KW-0175">Coiled coil</keyword>
<feature type="compositionally biased region" description="Polar residues" evidence="2">
    <location>
        <begin position="289"/>
        <end position="308"/>
    </location>
</feature>
<gene>
    <name evidence="4 5" type="primary">LOC108630682</name>
</gene>
<organism evidence="3 5">
    <name type="scientific">Ceratina calcarata</name>
    <dbReference type="NCBI Taxonomy" id="156304"/>
    <lineage>
        <taxon>Eukaryota</taxon>
        <taxon>Metazoa</taxon>
        <taxon>Ecdysozoa</taxon>
        <taxon>Arthropoda</taxon>
        <taxon>Hexapoda</taxon>
        <taxon>Insecta</taxon>
        <taxon>Pterygota</taxon>
        <taxon>Neoptera</taxon>
        <taxon>Endopterygota</taxon>
        <taxon>Hymenoptera</taxon>
        <taxon>Apocrita</taxon>
        <taxon>Aculeata</taxon>
        <taxon>Apoidea</taxon>
        <taxon>Anthophila</taxon>
        <taxon>Apidae</taxon>
        <taxon>Ceratina</taxon>
        <taxon>Zadontomerus</taxon>
    </lineage>
</organism>
<protein>
    <submittedName>
        <fullName evidence="4 5">Uncharacterized protein LOC108630682 isoform X1</fullName>
    </submittedName>
</protein>
<evidence type="ECO:0000313" key="5">
    <source>
        <dbReference type="RefSeq" id="XP_026674164.1"/>
    </source>
</evidence>
<dbReference type="RefSeq" id="XP_026674163.1">
    <property type="nucleotide sequence ID" value="XM_026818362.1"/>
</dbReference>
<name>A0AAJ7SBL5_9HYME</name>
<feature type="region of interest" description="Disordered" evidence="2">
    <location>
        <begin position="241"/>
        <end position="350"/>
    </location>
</feature>
<feature type="compositionally biased region" description="Basic and acidic residues" evidence="2">
    <location>
        <begin position="242"/>
        <end position="251"/>
    </location>
</feature>
<accession>A0AAJ7SBL5</accession>
<reference evidence="4 5" key="1">
    <citation type="submission" date="2025-04" db="UniProtKB">
        <authorList>
            <consortium name="RefSeq"/>
        </authorList>
    </citation>
    <scope>IDENTIFICATION</scope>
    <source>
        <tissue evidence="4 5">Whole body</tissue>
    </source>
</reference>
<evidence type="ECO:0000313" key="4">
    <source>
        <dbReference type="RefSeq" id="XP_026674163.1"/>
    </source>
</evidence>
<dbReference type="RefSeq" id="XP_026674164.1">
    <property type="nucleotide sequence ID" value="XM_026818363.1"/>
</dbReference>
<dbReference type="Proteomes" id="UP000694925">
    <property type="component" value="Unplaced"/>
</dbReference>
<feature type="coiled-coil region" evidence="1">
    <location>
        <begin position="93"/>
        <end position="194"/>
    </location>
</feature>
<dbReference type="AlphaFoldDB" id="A0AAJ7SBL5"/>
<feature type="compositionally biased region" description="Basic and acidic residues" evidence="2">
    <location>
        <begin position="266"/>
        <end position="287"/>
    </location>
</feature>
<evidence type="ECO:0000256" key="1">
    <source>
        <dbReference type="SAM" id="Coils"/>
    </source>
</evidence>
<sequence>MSRCKCPKSDAKPITNGLPYFEDITTRMEERRCDLLGRQKHLREKITTMERSIPALIAYNMWMSKKCDDAPYCKVREIMKKFAGYPDQTETLLKTLKKTVKELNGETEELHEKIIETDVKLEETDMELESLELANREMFETVNNLEKEVRSYTTPSLHSIHSEDLLCLSKIRQLAQEELNLKNCIRELEQKETIFKEHMDRLLASKEYQSVCSKRKIVSCVQGLDYSGKIHVPKCLLRKQRPAKEKQKQEEPAVSDAEISTSVQEIQKRDQETKPEVPQENKTEKKTSWIPNWFSNNQKSEGSKNATASGDPPHAENADSSNVKNEIEKPVIVEKEVKGDKPGTSLKSKSKSAQCHRPCITPEDLECILKKPTTRKHALPCIVPPCHVPPCHSHPCSKPFSKGCCPSRNPFEPPRYKMADHGMSGCQAYKLPCDPKGPCEICPSLPCSGYVRPGTCKCNCKGKCASGMSDVPCNCSDDPLGPSEEYRPIGSRRLADARREEDSDDDFCECCMCGCEDSDDSLCHCG</sequence>
<dbReference type="GeneID" id="108630682"/>
<keyword evidence="3" id="KW-1185">Reference proteome</keyword>
<feature type="compositionally biased region" description="Basic and acidic residues" evidence="2">
    <location>
        <begin position="325"/>
        <end position="341"/>
    </location>
</feature>